<sequence>MDNPSFSTILIVDAPPHEVFSAINQVRRWWSENIEGDTDRAGSEFRYHYQDVHRARIKIATMEPDRKVVWHILDNYFKFNEDQQEWTGTDVVFALQEEAGKTRLTFTHEGLVPEYACYDLCREAWTHYIQDSLKALITTGQGKPTPKDDTVYEGMEAAEDVTTGKSICHRLLIKAPVEKVYAALSSQEGLAGWWTPDTVAQPVTGSIARFSFGDYTKEMQIEILQPYSKVEWLCLKAVPEWIGTRLRFTLDPHQKGCVLSFRHEGWKDYTPEFASCSFDWALFFRSLRLLCETGKGLPYPHFDQ</sequence>
<dbReference type="CDD" id="cd07814">
    <property type="entry name" value="SRPBCC_CalC_Aha1-like"/>
    <property type="match status" value="2"/>
</dbReference>
<evidence type="ECO:0000256" key="1">
    <source>
        <dbReference type="ARBA" id="ARBA00006817"/>
    </source>
</evidence>
<dbReference type="AlphaFoldDB" id="A0A2P8D0L4"/>
<name>A0A2P8D0L4_9BACT</name>
<dbReference type="Pfam" id="PF08327">
    <property type="entry name" value="AHSA1"/>
    <property type="match status" value="2"/>
</dbReference>
<accession>A0A2P8D0L4</accession>
<comment type="caution">
    <text evidence="3">The sequence shown here is derived from an EMBL/GenBank/DDBJ whole genome shotgun (WGS) entry which is preliminary data.</text>
</comment>
<gene>
    <name evidence="3" type="ORF">B0I18_107171</name>
</gene>
<protein>
    <submittedName>
        <fullName evidence="3">Uncharacterized protein YndB with AHSA1/START domain</fullName>
    </submittedName>
</protein>
<proteinExistence type="inferred from homology"/>
<comment type="similarity">
    <text evidence="1">Belongs to the AHA1 family.</text>
</comment>
<organism evidence="3 4">
    <name type="scientific">Taibaiella chishuiensis</name>
    <dbReference type="NCBI Taxonomy" id="1434707"/>
    <lineage>
        <taxon>Bacteria</taxon>
        <taxon>Pseudomonadati</taxon>
        <taxon>Bacteroidota</taxon>
        <taxon>Chitinophagia</taxon>
        <taxon>Chitinophagales</taxon>
        <taxon>Chitinophagaceae</taxon>
        <taxon>Taibaiella</taxon>
    </lineage>
</organism>
<dbReference type="InterPro" id="IPR013538">
    <property type="entry name" value="ASHA1/2-like_C"/>
</dbReference>
<dbReference type="Proteomes" id="UP000240572">
    <property type="component" value="Unassembled WGS sequence"/>
</dbReference>
<dbReference type="InterPro" id="IPR023393">
    <property type="entry name" value="START-like_dom_sf"/>
</dbReference>
<evidence type="ECO:0000259" key="2">
    <source>
        <dbReference type="Pfam" id="PF08327"/>
    </source>
</evidence>
<evidence type="ECO:0000313" key="3">
    <source>
        <dbReference type="EMBL" id="PSK90760.1"/>
    </source>
</evidence>
<dbReference type="RefSeq" id="WP_106524033.1">
    <property type="nucleotide sequence ID" value="NZ_PYGD01000007.1"/>
</dbReference>
<feature type="domain" description="Activator of Hsp90 ATPase homologue 1/2-like C-terminal" evidence="2">
    <location>
        <begin position="174"/>
        <end position="288"/>
    </location>
</feature>
<dbReference type="SUPFAM" id="SSF55961">
    <property type="entry name" value="Bet v1-like"/>
    <property type="match status" value="2"/>
</dbReference>
<dbReference type="OrthoDB" id="287565at2"/>
<evidence type="ECO:0000313" key="4">
    <source>
        <dbReference type="Proteomes" id="UP000240572"/>
    </source>
</evidence>
<dbReference type="EMBL" id="PYGD01000007">
    <property type="protein sequence ID" value="PSK90760.1"/>
    <property type="molecule type" value="Genomic_DNA"/>
</dbReference>
<dbReference type="Gene3D" id="3.30.530.20">
    <property type="match status" value="2"/>
</dbReference>
<reference evidence="3 4" key="1">
    <citation type="submission" date="2018-03" db="EMBL/GenBank/DDBJ databases">
        <title>Genomic Encyclopedia of Type Strains, Phase III (KMG-III): the genomes of soil and plant-associated and newly described type strains.</title>
        <authorList>
            <person name="Whitman W."/>
        </authorList>
    </citation>
    <scope>NUCLEOTIDE SEQUENCE [LARGE SCALE GENOMIC DNA]</scope>
    <source>
        <strain evidence="3 4">CGMCC 1.12700</strain>
    </source>
</reference>
<feature type="domain" description="Activator of Hsp90 ATPase homologue 1/2-like C-terminal" evidence="2">
    <location>
        <begin position="13"/>
        <end position="137"/>
    </location>
</feature>
<keyword evidence="4" id="KW-1185">Reference proteome</keyword>